<dbReference type="PROSITE" id="PS51175">
    <property type="entry name" value="CBM6"/>
    <property type="match status" value="1"/>
</dbReference>
<feature type="domain" description="CBM6" evidence="13">
    <location>
        <begin position="249"/>
        <end position="367"/>
    </location>
</feature>
<comment type="similarity">
    <text evidence="9 10">Belongs to the glycosyl hydrolase 11 (cellulase G) family.</text>
</comment>
<feature type="domain" description="GH11" evidence="14">
    <location>
        <begin position="27"/>
        <end position="223"/>
    </location>
</feature>
<feature type="region of interest" description="Disordered" evidence="11">
    <location>
        <begin position="229"/>
        <end position="250"/>
    </location>
</feature>
<feature type="compositionally biased region" description="Gly residues" evidence="11">
    <location>
        <begin position="229"/>
        <end position="245"/>
    </location>
</feature>
<dbReference type="PROSITE" id="PS00776">
    <property type="entry name" value="GH11_1"/>
    <property type="match status" value="1"/>
</dbReference>
<dbReference type="InterPro" id="IPR008979">
    <property type="entry name" value="Galactose-bd-like_sf"/>
</dbReference>
<evidence type="ECO:0000256" key="7">
    <source>
        <dbReference type="ARBA" id="ARBA00023295"/>
    </source>
</evidence>
<dbReference type="Proteomes" id="UP000572212">
    <property type="component" value="Unassembled WGS sequence"/>
</dbReference>
<evidence type="ECO:0000256" key="4">
    <source>
        <dbReference type="ARBA" id="ARBA00022651"/>
    </source>
</evidence>
<comment type="caution">
    <text evidence="15">The sequence shown here is derived from an EMBL/GenBank/DDBJ whole genome shotgun (WGS) entry which is preliminary data.</text>
</comment>
<dbReference type="PANTHER" id="PTHR46828:SF2">
    <property type="entry name" value="ENDO-1,4-BETA-XYLANASE A-RELATED"/>
    <property type="match status" value="1"/>
</dbReference>
<feature type="active site" description="Nucleophile" evidence="9">
    <location>
        <position position="120"/>
    </location>
</feature>
<feature type="signal peptide" evidence="12">
    <location>
        <begin position="1"/>
        <end position="26"/>
    </location>
</feature>
<comment type="pathway">
    <text evidence="2 9 10">Glycan degradation; xylan degradation.</text>
</comment>
<evidence type="ECO:0000313" key="16">
    <source>
        <dbReference type="Proteomes" id="UP000572212"/>
    </source>
</evidence>
<dbReference type="UniPathway" id="UPA00114"/>
<dbReference type="SUPFAM" id="SSF49899">
    <property type="entry name" value="Concanavalin A-like lectins/glucanases"/>
    <property type="match status" value="1"/>
</dbReference>
<comment type="catalytic activity">
    <reaction evidence="1 9 10">
        <text>Endohydrolysis of (1-&gt;4)-beta-D-xylosidic linkages in xylans.</text>
        <dbReference type="EC" id="3.2.1.8"/>
    </reaction>
</comment>
<dbReference type="GO" id="GO:0030246">
    <property type="term" value="F:carbohydrate binding"/>
    <property type="evidence" value="ECO:0007669"/>
    <property type="project" value="InterPro"/>
</dbReference>
<evidence type="ECO:0000256" key="1">
    <source>
        <dbReference type="ARBA" id="ARBA00000681"/>
    </source>
</evidence>
<gene>
    <name evidence="15" type="ORF">GGQ92_003276</name>
</gene>
<evidence type="ECO:0000256" key="6">
    <source>
        <dbReference type="ARBA" id="ARBA00023277"/>
    </source>
</evidence>
<evidence type="ECO:0000259" key="13">
    <source>
        <dbReference type="PROSITE" id="PS51175"/>
    </source>
</evidence>
<keyword evidence="8 9" id="KW-0624">Polysaccharide degradation</keyword>
<dbReference type="Gene3D" id="2.60.120.260">
    <property type="entry name" value="Galactose-binding domain-like"/>
    <property type="match status" value="1"/>
</dbReference>
<dbReference type="PROSITE" id="PS51761">
    <property type="entry name" value="GH11_3"/>
    <property type="match status" value="1"/>
</dbReference>
<dbReference type="PROSITE" id="PS00777">
    <property type="entry name" value="GH11_2"/>
    <property type="match status" value="1"/>
</dbReference>
<dbReference type="PRINTS" id="PR00911">
    <property type="entry name" value="GLHYDRLASE11"/>
</dbReference>
<evidence type="ECO:0000256" key="5">
    <source>
        <dbReference type="ARBA" id="ARBA00022801"/>
    </source>
</evidence>
<dbReference type="RefSeq" id="WP_184251305.1">
    <property type="nucleotide sequence ID" value="NZ_BAAACU010000021.1"/>
</dbReference>
<keyword evidence="4 9" id="KW-0858">Xylan degradation</keyword>
<evidence type="ECO:0000259" key="14">
    <source>
        <dbReference type="PROSITE" id="PS51761"/>
    </source>
</evidence>
<dbReference type="InterPro" id="IPR013319">
    <property type="entry name" value="GH11/12"/>
</dbReference>
<keyword evidence="7 9" id="KW-0326">Glycosidase</keyword>
<sequence length="367" mass="40151">MKRKNLKVFFVALFALVLLLPTHLSAQITSNETGVHDGYDYEFWKDDGGGGTMILNSGGAFYADWGGGINNILFRKGKKFDETQTHQQIGNMTLNYGVDYHPDGNSYLTVYGWTVDPLVEYYIVDSWGTWRPPGANSKGTIQVDGGTYDIYETTRVNQPSIKGNTTFQQYWSVRRDKRTSGTISVSDHFRAWEAHGMPMGKMYEVALTIEGWQSSGWADVYQNDLIIGGSGGGGNPGDGGGGTPPGNGTVIQAEGMTKGGQYTSNISSPFNGVALYANDDHVKFNHNFSSGSSNFSLRGASDNDNNMAQVDLFIGGQFKGTFYYGDSHPAVYTINNVSHGTGNQEVELRVTSDNGTWDAFIDHLEIH</sequence>
<dbReference type="SUPFAM" id="SSF49785">
    <property type="entry name" value="Galactose-binding domain-like"/>
    <property type="match status" value="1"/>
</dbReference>
<dbReference type="InterPro" id="IPR033123">
    <property type="entry name" value="GH11_dom"/>
</dbReference>
<dbReference type="InterPro" id="IPR005084">
    <property type="entry name" value="CBM6"/>
</dbReference>
<dbReference type="Gene3D" id="2.60.120.180">
    <property type="match status" value="1"/>
</dbReference>
<keyword evidence="5 9" id="KW-0378">Hydrolase</keyword>
<dbReference type="InterPro" id="IPR033119">
    <property type="entry name" value="GH11_AS_2"/>
</dbReference>
<evidence type="ECO:0000256" key="9">
    <source>
        <dbReference type="PROSITE-ProRule" id="PRU01097"/>
    </source>
</evidence>
<dbReference type="InterPro" id="IPR001137">
    <property type="entry name" value="Glyco_hydro_11"/>
</dbReference>
<reference evidence="15 16" key="1">
    <citation type="submission" date="2020-08" db="EMBL/GenBank/DDBJ databases">
        <title>Genomic Encyclopedia of Type Strains, Phase IV (KMG-IV): sequencing the most valuable type-strain genomes for metagenomic binning, comparative biology and taxonomic classification.</title>
        <authorList>
            <person name="Goeker M."/>
        </authorList>
    </citation>
    <scope>NUCLEOTIDE SEQUENCE [LARGE SCALE GENOMIC DNA]</scope>
    <source>
        <strain evidence="15 16">DSM 11805</strain>
    </source>
</reference>
<keyword evidence="16" id="KW-1185">Reference proteome</keyword>
<evidence type="ECO:0000256" key="8">
    <source>
        <dbReference type="ARBA" id="ARBA00023326"/>
    </source>
</evidence>
<dbReference type="GO" id="GO:0045493">
    <property type="term" value="P:xylan catabolic process"/>
    <property type="evidence" value="ECO:0007669"/>
    <property type="project" value="UniProtKB-UniRule"/>
</dbReference>
<dbReference type="AlphaFoldDB" id="A0A841RT85"/>
<feature type="active site" description="Proton donor" evidence="9">
    <location>
        <position position="210"/>
    </location>
</feature>
<evidence type="ECO:0000256" key="12">
    <source>
        <dbReference type="SAM" id="SignalP"/>
    </source>
</evidence>
<evidence type="ECO:0000313" key="15">
    <source>
        <dbReference type="EMBL" id="MBB6514425.1"/>
    </source>
</evidence>
<organism evidence="15 16">
    <name type="scientific">Gracilibacillus halotolerans</name>
    <dbReference type="NCBI Taxonomy" id="74386"/>
    <lineage>
        <taxon>Bacteria</taxon>
        <taxon>Bacillati</taxon>
        <taxon>Bacillota</taxon>
        <taxon>Bacilli</taxon>
        <taxon>Bacillales</taxon>
        <taxon>Bacillaceae</taxon>
        <taxon>Gracilibacillus</taxon>
    </lineage>
</organism>
<protein>
    <recommendedName>
        <fullName evidence="3 9">Endo-1,4-beta-xylanase</fullName>
        <ecNumber evidence="3 9">3.2.1.8</ecNumber>
    </recommendedName>
</protein>
<evidence type="ECO:0000256" key="2">
    <source>
        <dbReference type="ARBA" id="ARBA00004851"/>
    </source>
</evidence>
<dbReference type="InterPro" id="IPR013320">
    <property type="entry name" value="ConA-like_dom_sf"/>
</dbReference>
<keyword evidence="12" id="KW-0732">Signal</keyword>
<keyword evidence="6 9" id="KW-0119">Carbohydrate metabolism</keyword>
<dbReference type="InterPro" id="IPR018208">
    <property type="entry name" value="GH11_AS_1"/>
</dbReference>
<feature type="chain" id="PRO_5033013215" description="Endo-1,4-beta-xylanase" evidence="12">
    <location>
        <begin position="27"/>
        <end position="367"/>
    </location>
</feature>
<accession>A0A841RT85</accession>
<evidence type="ECO:0000256" key="3">
    <source>
        <dbReference type="ARBA" id="ARBA00012590"/>
    </source>
</evidence>
<evidence type="ECO:0000256" key="10">
    <source>
        <dbReference type="RuleBase" id="RU362015"/>
    </source>
</evidence>
<proteinExistence type="inferred from homology"/>
<dbReference type="PANTHER" id="PTHR46828">
    <property type="entry name" value="ENDO-1,4-BETA-XYLANASE A-RELATED"/>
    <property type="match status" value="1"/>
</dbReference>
<dbReference type="Pfam" id="PF00457">
    <property type="entry name" value="Glyco_hydro_11"/>
    <property type="match status" value="1"/>
</dbReference>
<dbReference type="EC" id="3.2.1.8" evidence="3 9"/>
<evidence type="ECO:0000256" key="11">
    <source>
        <dbReference type="SAM" id="MobiDB-lite"/>
    </source>
</evidence>
<dbReference type="EMBL" id="JACHON010000042">
    <property type="protein sequence ID" value="MBB6514425.1"/>
    <property type="molecule type" value="Genomic_DNA"/>
</dbReference>
<name>A0A841RT85_9BACI</name>
<dbReference type="GO" id="GO:0031176">
    <property type="term" value="F:endo-1,4-beta-xylanase activity"/>
    <property type="evidence" value="ECO:0007669"/>
    <property type="project" value="UniProtKB-UniRule"/>
</dbReference>